<sequence>MAMVGQPGFFDVEERLRELSAKGDDLERIAVLVDFAMFRAELEQAVPRADGTKGGRPAFDHVLMFKILLLQAMHGLSDERCEYLIKDRLSFMRFLGVGLADPVPDANTIWAFREALKRAGAVERLFAQFDATLRAAGYLAMGGQIVDATIVAAPKQRNTEAERAAIKAGQVPEGWTEKPAKLRQKDRDARWTVKFSKARPREDGAPQVDLAVPAFGYKNHVAIDRRHGLIRGWTASHAAAHDGARLAEVIDADNTAADVWADTAYRSAKNEAWLAARGLVSRIHRKKPQGQPMAPRTRRANARKSAVRSAVEHVFARQKGPMTLVVRTIGIARARVKIGLANLAYNMRRLVWLSSRAATA</sequence>
<dbReference type="PANTHER" id="PTHR35604:SF2">
    <property type="entry name" value="TRANSPOSASE INSH FOR INSERTION SEQUENCE ELEMENT IS5A-RELATED"/>
    <property type="match status" value="1"/>
</dbReference>
<dbReference type="NCBIfam" id="NF033581">
    <property type="entry name" value="transpos_IS5_4"/>
    <property type="match status" value="1"/>
</dbReference>
<keyword evidence="3" id="KW-0815">Transposition</keyword>
<evidence type="ECO:0000256" key="3">
    <source>
        <dbReference type="ARBA" id="ARBA00022578"/>
    </source>
</evidence>
<keyword evidence="4" id="KW-0238">DNA-binding</keyword>
<accession>A0A917L8B4</accession>
<proteinExistence type="inferred from homology"/>
<dbReference type="GO" id="GO:0004803">
    <property type="term" value="F:transposase activity"/>
    <property type="evidence" value="ECO:0007669"/>
    <property type="project" value="InterPro"/>
</dbReference>
<evidence type="ECO:0000256" key="1">
    <source>
        <dbReference type="ARBA" id="ARBA00003544"/>
    </source>
</evidence>
<evidence type="ECO:0000259" key="7">
    <source>
        <dbReference type="Pfam" id="PF05598"/>
    </source>
</evidence>
<organism evidence="8 9">
    <name type="scientific">Neoroseomonas lacus</name>
    <dbReference type="NCBI Taxonomy" id="287609"/>
    <lineage>
        <taxon>Bacteria</taxon>
        <taxon>Pseudomonadati</taxon>
        <taxon>Pseudomonadota</taxon>
        <taxon>Alphaproteobacteria</taxon>
        <taxon>Acetobacterales</taxon>
        <taxon>Acetobacteraceae</taxon>
        <taxon>Neoroseomonas</taxon>
    </lineage>
</organism>
<comment type="caution">
    <text evidence="8">The sequence shown here is derived from an EMBL/GenBank/DDBJ whole genome shotgun (WGS) entry which is preliminary data.</text>
</comment>
<dbReference type="GO" id="GO:0006313">
    <property type="term" value="P:DNA transposition"/>
    <property type="evidence" value="ECO:0007669"/>
    <property type="project" value="InterPro"/>
</dbReference>
<dbReference type="Pfam" id="PF05598">
    <property type="entry name" value="DUF772"/>
    <property type="match status" value="1"/>
</dbReference>
<evidence type="ECO:0000256" key="2">
    <source>
        <dbReference type="ARBA" id="ARBA00010075"/>
    </source>
</evidence>
<dbReference type="InterPro" id="IPR002559">
    <property type="entry name" value="Transposase_11"/>
</dbReference>
<dbReference type="GO" id="GO:0003677">
    <property type="term" value="F:DNA binding"/>
    <property type="evidence" value="ECO:0007669"/>
    <property type="project" value="UniProtKB-KW"/>
</dbReference>
<evidence type="ECO:0000313" key="8">
    <source>
        <dbReference type="EMBL" id="GGJ45476.1"/>
    </source>
</evidence>
<dbReference type="EMBL" id="BMKW01000052">
    <property type="protein sequence ID" value="GGJ45476.1"/>
    <property type="molecule type" value="Genomic_DNA"/>
</dbReference>
<dbReference type="InterPro" id="IPR008490">
    <property type="entry name" value="Transposase_InsH_N"/>
</dbReference>
<dbReference type="InterPro" id="IPR047959">
    <property type="entry name" value="Transpos_IS5"/>
</dbReference>
<keyword evidence="5" id="KW-0233">DNA recombination</keyword>
<comment type="function">
    <text evidence="1">Involved in the transposition of the insertion sequence IS5.</text>
</comment>
<reference evidence="8" key="1">
    <citation type="journal article" date="2014" name="Int. J. Syst. Evol. Microbiol.">
        <title>Complete genome sequence of Corynebacterium casei LMG S-19264T (=DSM 44701T), isolated from a smear-ripened cheese.</title>
        <authorList>
            <consortium name="US DOE Joint Genome Institute (JGI-PGF)"/>
            <person name="Walter F."/>
            <person name="Albersmeier A."/>
            <person name="Kalinowski J."/>
            <person name="Ruckert C."/>
        </authorList>
    </citation>
    <scope>NUCLEOTIDE SEQUENCE</scope>
    <source>
        <strain evidence="8">CGMCC 1.3617</strain>
    </source>
</reference>
<reference evidence="8" key="2">
    <citation type="submission" date="2020-09" db="EMBL/GenBank/DDBJ databases">
        <authorList>
            <person name="Sun Q."/>
            <person name="Zhou Y."/>
        </authorList>
    </citation>
    <scope>NUCLEOTIDE SEQUENCE</scope>
    <source>
        <strain evidence="8">CGMCC 1.3617</strain>
    </source>
</reference>
<feature type="domain" description="Transposase IS4-like" evidence="6">
    <location>
        <begin position="144"/>
        <end position="347"/>
    </location>
</feature>
<dbReference type="AlphaFoldDB" id="A0A917L8B4"/>
<name>A0A917L8B4_9PROT</name>
<dbReference type="Pfam" id="PF01609">
    <property type="entry name" value="DDE_Tnp_1"/>
    <property type="match status" value="1"/>
</dbReference>
<comment type="similarity">
    <text evidence="2">Belongs to the transposase 11 family.</text>
</comment>
<evidence type="ECO:0000256" key="4">
    <source>
        <dbReference type="ARBA" id="ARBA00023125"/>
    </source>
</evidence>
<dbReference type="Proteomes" id="UP000661507">
    <property type="component" value="Unassembled WGS sequence"/>
</dbReference>
<dbReference type="PANTHER" id="PTHR35604">
    <property type="entry name" value="TRANSPOSASE INSH FOR INSERTION SEQUENCE ELEMENT IS5A-RELATED"/>
    <property type="match status" value="1"/>
</dbReference>
<feature type="domain" description="Transposase InsH N-terminal" evidence="7">
    <location>
        <begin position="16"/>
        <end position="114"/>
    </location>
</feature>
<evidence type="ECO:0000313" key="9">
    <source>
        <dbReference type="Proteomes" id="UP000661507"/>
    </source>
</evidence>
<protein>
    <submittedName>
        <fullName evidence="8">IS5 family transposase</fullName>
    </submittedName>
</protein>
<keyword evidence="9" id="KW-1185">Reference proteome</keyword>
<gene>
    <name evidence="8" type="ORF">GCM10011320_61090</name>
</gene>
<evidence type="ECO:0000256" key="5">
    <source>
        <dbReference type="ARBA" id="ARBA00023172"/>
    </source>
</evidence>
<evidence type="ECO:0000259" key="6">
    <source>
        <dbReference type="Pfam" id="PF01609"/>
    </source>
</evidence>